<feature type="compositionally biased region" description="Basic and acidic residues" evidence="1">
    <location>
        <begin position="53"/>
        <end position="80"/>
    </location>
</feature>
<dbReference type="EMBL" id="CP036402">
    <property type="protein sequence ID" value="QBI18393.1"/>
    <property type="molecule type" value="Genomic_DNA"/>
</dbReference>
<keyword evidence="2" id="KW-0812">Transmembrane</keyword>
<keyword evidence="2" id="KW-1133">Transmembrane helix</keyword>
<sequence>MEVLVMIPVALVAIALLALVIGWVTSRVSGRETGPEEADAPGDVSSGPQGATHPDEYGGRVGDPQREPVDPHPTDGDRPAEPGAEPEQPRPSRSMQEDGPGRSDPSTSTHPTDTAHEEPGADGPPGAGRPR</sequence>
<gene>
    <name evidence="3" type="ORF">ER308_01600</name>
</gene>
<dbReference type="RefSeq" id="WP_131153391.1">
    <property type="nucleotide sequence ID" value="NZ_CP036402.1"/>
</dbReference>
<evidence type="ECO:0000313" key="3">
    <source>
        <dbReference type="EMBL" id="QBI18393.1"/>
    </source>
</evidence>
<feature type="compositionally biased region" description="Basic and acidic residues" evidence="1">
    <location>
        <begin position="87"/>
        <end position="101"/>
    </location>
</feature>
<accession>A0A411YAY1</accession>
<dbReference type="AlphaFoldDB" id="A0A411YAY1"/>
<dbReference type="Proteomes" id="UP000291469">
    <property type="component" value="Chromosome"/>
</dbReference>
<name>A0A411YAY1_9ACTN</name>
<evidence type="ECO:0000256" key="2">
    <source>
        <dbReference type="SAM" id="Phobius"/>
    </source>
</evidence>
<organism evidence="3 4">
    <name type="scientific">Egibacter rhizosphaerae</name>
    <dbReference type="NCBI Taxonomy" id="1670831"/>
    <lineage>
        <taxon>Bacteria</taxon>
        <taxon>Bacillati</taxon>
        <taxon>Actinomycetota</taxon>
        <taxon>Nitriliruptoria</taxon>
        <taxon>Egibacterales</taxon>
        <taxon>Egibacteraceae</taxon>
        <taxon>Egibacter</taxon>
    </lineage>
</organism>
<protein>
    <submittedName>
        <fullName evidence="3">Uncharacterized protein</fullName>
    </submittedName>
</protein>
<feature type="transmembrane region" description="Helical" evidence="2">
    <location>
        <begin position="6"/>
        <end position="24"/>
    </location>
</feature>
<feature type="compositionally biased region" description="Low complexity" evidence="1">
    <location>
        <begin position="103"/>
        <end position="112"/>
    </location>
</feature>
<proteinExistence type="predicted"/>
<feature type="region of interest" description="Disordered" evidence="1">
    <location>
        <begin position="29"/>
        <end position="131"/>
    </location>
</feature>
<keyword evidence="2" id="KW-0472">Membrane</keyword>
<dbReference type="KEGG" id="erz:ER308_01600"/>
<reference evidence="3 4" key="1">
    <citation type="submission" date="2019-01" db="EMBL/GenBank/DDBJ databases">
        <title>Egibacter rhizosphaerae EGI 80759T.</title>
        <authorList>
            <person name="Chen D.-D."/>
            <person name="Tian Y."/>
            <person name="Jiao J.-Y."/>
            <person name="Zhang X.-T."/>
            <person name="Zhang Y.-G."/>
            <person name="Zhang Y."/>
            <person name="Xiao M."/>
            <person name="Shu W.-S."/>
            <person name="Li W.-J."/>
        </authorList>
    </citation>
    <scope>NUCLEOTIDE SEQUENCE [LARGE SCALE GENOMIC DNA]</scope>
    <source>
        <strain evidence="3 4">EGI 80759</strain>
    </source>
</reference>
<keyword evidence="4" id="KW-1185">Reference proteome</keyword>
<evidence type="ECO:0000256" key="1">
    <source>
        <dbReference type="SAM" id="MobiDB-lite"/>
    </source>
</evidence>
<evidence type="ECO:0000313" key="4">
    <source>
        <dbReference type="Proteomes" id="UP000291469"/>
    </source>
</evidence>